<evidence type="ECO:0000256" key="3">
    <source>
        <dbReference type="ARBA" id="ARBA00022553"/>
    </source>
</evidence>
<dbReference type="PANTHER" id="PTHR43047:SF72">
    <property type="entry name" value="OSMOSENSING HISTIDINE PROTEIN KINASE SLN1"/>
    <property type="match status" value="1"/>
</dbReference>
<dbReference type="SUPFAM" id="SSF55874">
    <property type="entry name" value="ATPase domain of HSP90 chaperone/DNA topoisomerase II/histidine kinase"/>
    <property type="match status" value="1"/>
</dbReference>
<feature type="region of interest" description="Disordered" evidence="7">
    <location>
        <begin position="241"/>
        <end position="363"/>
    </location>
</feature>
<dbReference type="InterPro" id="IPR011006">
    <property type="entry name" value="CheY-like_superfamily"/>
</dbReference>
<dbReference type="SMART" id="SM00387">
    <property type="entry name" value="HATPase_c"/>
    <property type="match status" value="1"/>
</dbReference>
<dbReference type="Gene3D" id="1.10.287.130">
    <property type="match status" value="1"/>
</dbReference>
<dbReference type="FunFam" id="1.10.287.130:FF:000023">
    <property type="entry name" value="Sensor histidine kinase/response regulator, putative"/>
    <property type="match status" value="1"/>
</dbReference>
<dbReference type="PROSITE" id="PS50109">
    <property type="entry name" value="HIS_KIN"/>
    <property type="match status" value="1"/>
</dbReference>
<reference evidence="10 11" key="1">
    <citation type="submission" date="2014-04" db="EMBL/GenBank/DDBJ databases">
        <authorList>
            <consortium name="DOE Joint Genome Institute"/>
            <person name="Kuo A."/>
            <person name="Martino E."/>
            <person name="Perotto S."/>
            <person name="Kohler A."/>
            <person name="Nagy L.G."/>
            <person name="Floudas D."/>
            <person name="Copeland A."/>
            <person name="Barry K.W."/>
            <person name="Cichocki N."/>
            <person name="Veneault-Fourrey C."/>
            <person name="LaButti K."/>
            <person name="Lindquist E.A."/>
            <person name="Lipzen A."/>
            <person name="Lundell T."/>
            <person name="Morin E."/>
            <person name="Murat C."/>
            <person name="Sun H."/>
            <person name="Tunlid A."/>
            <person name="Henrissat B."/>
            <person name="Grigoriev I.V."/>
            <person name="Hibbett D.S."/>
            <person name="Martin F."/>
            <person name="Nordberg H.P."/>
            <person name="Cantor M.N."/>
            <person name="Hua S.X."/>
        </authorList>
    </citation>
    <scope>NUCLEOTIDE SEQUENCE [LARGE SCALE GENOMIC DNA]</scope>
    <source>
        <strain evidence="10 11">Zn</strain>
    </source>
</reference>
<keyword evidence="11" id="KW-1185">Reference proteome</keyword>
<evidence type="ECO:0000313" key="11">
    <source>
        <dbReference type="Proteomes" id="UP000054321"/>
    </source>
</evidence>
<dbReference type="PRINTS" id="PR00344">
    <property type="entry name" value="BCTRLSENSOR"/>
</dbReference>
<evidence type="ECO:0000256" key="4">
    <source>
        <dbReference type="ARBA" id="ARBA00022679"/>
    </source>
</evidence>
<dbReference type="Pfam" id="PF02518">
    <property type="entry name" value="HATPase_c"/>
    <property type="match status" value="1"/>
</dbReference>
<evidence type="ECO:0000259" key="8">
    <source>
        <dbReference type="PROSITE" id="PS50109"/>
    </source>
</evidence>
<evidence type="ECO:0000256" key="5">
    <source>
        <dbReference type="ARBA" id="ARBA00022777"/>
    </source>
</evidence>
<evidence type="ECO:0000256" key="7">
    <source>
        <dbReference type="SAM" id="MobiDB-lite"/>
    </source>
</evidence>
<dbReference type="InterPro" id="IPR004358">
    <property type="entry name" value="Sig_transdc_His_kin-like_C"/>
</dbReference>
<dbReference type="Pfam" id="PF01590">
    <property type="entry name" value="GAF"/>
    <property type="match status" value="1"/>
</dbReference>
<sequence>MPQHRRGVLEPPSETARERVLYQYYQPSSVAPDHIPRSSSDTTLSAFAQLVTLRLNTRRALISLIDRSNQYILAEATQALSLQSDSLHNPQGELWFGRTTLSRSRGLCEEALKIAPASTTRKLLPLVVSDLTRDDRFKDRPFVASRPSLRFYAAVPISTQEGFNIGSLCVLDEKPRDGLSDVEMEILADMAIAIMDHLEEGRVKEEHRRSEKMVKGLGLFVEGGSALHKWWLEARHDETWRRRGSNDGADGRSIVDSGPQPDSGPNSASEEHISASKAARAKAAVQFESPEPVVESQPPVATQGDCDDTSAPPKLGDERTLSTPTAASTVTAVQRQEVPPIKSKRDDKRSANSNRSPKASTADLQEFMLSDNVKRMFSRASNIIRECIEVDGTIFLDASIGTFGGHTGESRAGLGRSEERGKQSQGFATSSSEEEHWETYASDSEIPGGGSVGRYVGQLPRSLSTDPAEQTKKMCGILGFSTAESCSLEGDDPSDSYVPVGEAFLQRLLYKYRRGHVFNLSESYSTIPSTSDDRDPVGNVALAQSRSSEKPLRTRIRRESAKETEAKALLRMLPGARSVVLFPLWDSHRERWFAGSFAWTTRSTRVLTRAGDQSFLAAFGNSIMAEVNRLDTIAADRAKSDFISSISHELRSPLHGILASAEFLQDTALDLFQNSMIDTIERCGRTLLDTIQHVLDFAKINNFAKPKNNIRQDEDPSEQRPGSRRVDLGVDIDVSVITEDVIDAVYAGHEFQDNSSLEVSDEASGFPSEGLRRNVVNTLDTIPNNTPLYPTSKKGQLAIILDIGWRSNWAFNTQSGALRRVLMNLFGNALKYTDSGWVKISLQSEDVVSIQSQSQQSIITITVSDSGRGISQEFLHSQLFTPFSQENSLNPGTGLGLSIVLQIVRTLGGTIDVQSELGVGTEVKVSLTLDKALIVPQFLASDAKYESSAMNVRMKTSGLSLGLVGFQNAPSGTSATHASTPGFKPESLSLQSSLKSMATAWFDMKVTTSESWTATPPDIYVADENLDLHGQFGGAPIIVLCSNASLYRSYVQRTRQRTEGSDNGLVHFVSKPCGPHKLAKAIAFCLTIASHPPSHHGLKLSTLGSLSARLASPQSLFEISPDSSLHLGELHSRSEYFPTGVGPTPGQPSEANESSALPIFDKKATNRKPMLLLVDDNHINLKLLETFMKKNNYKHDTAENGLLALQAFQNTQYLYDIIFMDISMPVMNGIDSTRAIRKVESERGQRPATIIALTGLGSSSIRQEAFSSGINNFLTKPVGFNQLREILNNWTPNMEA</sequence>
<dbReference type="InterPro" id="IPR003018">
    <property type="entry name" value="GAF"/>
</dbReference>
<evidence type="ECO:0000256" key="1">
    <source>
        <dbReference type="ARBA" id="ARBA00000085"/>
    </source>
</evidence>
<dbReference type="InterPro" id="IPR036890">
    <property type="entry name" value="HATPase_C_sf"/>
</dbReference>
<dbReference type="InterPro" id="IPR005467">
    <property type="entry name" value="His_kinase_dom"/>
</dbReference>
<name>A0A0C3D241_OIDMZ</name>
<dbReference type="PANTHER" id="PTHR43047">
    <property type="entry name" value="TWO-COMPONENT HISTIDINE PROTEIN KINASE"/>
    <property type="match status" value="1"/>
</dbReference>
<feature type="modified residue" description="4-aspartylphosphate" evidence="6">
    <location>
        <position position="1221"/>
    </location>
</feature>
<feature type="domain" description="Response regulatory" evidence="9">
    <location>
        <begin position="1170"/>
        <end position="1291"/>
    </location>
</feature>
<dbReference type="Gene3D" id="3.30.450.40">
    <property type="match status" value="1"/>
</dbReference>
<feature type="compositionally biased region" description="Low complexity" evidence="7">
    <location>
        <begin position="321"/>
        <end position="333"/>
    </location>
</feature>
<evidence type="ECO:0000256" key="6">
    <source>
        <dbReference type="PROSITE-ProRule" id="PRU00169"/>
    </source>
</evidence>
<accession>A0A0C3D241</accession>
<dbReference type="PROSITE" id="PS50110">
    <property type="entry name" value="RESPONSE_REGULATORY"/>
    <property type="match status" value="1"/>
</dbReference>
<dbReference type="CDD" id="cd00082">
    <property type="entry name" value="HisKA"/>
    <property type="match status" value="1"/>
</dbReference>
<dbReference type="OrthoDB" id="303614at2759"/>
<dbReference type="STRING" id="913774.A0A0C3D241"/>
<dbReference type="Gene3D" id="3.40.50.2300">
    <property type="match status" value="1"/>
</dbReference>
<feature type="compositionally biased region" description="Low complexity" evidence="7">
    <location>
        <begin position="275"/>
        <end position="300"/>
    </location>
</feature>
<feature type="domain" description="Histidine kinase" evidence="8">
    <location>
        <begin position="645"/>
        <end position="931"/>
    </location>
</feature>
<dbReference type="FunFam" id="3.30.450.40:FF:000083">
    <property type="entry name" value="Sensor histidine kinase/response regulator, putative (AFU_orthologue AFUA_4G00660)"/>
    <property type="match status" value="1"/>
</dbReference>
<gene>
    <name evidence="10" type="ORF">OIDMADRAFT_177547</name>
</gene>
<dbReference type="CDD" id="cd17546">
    <property type="entry name" value="REC_hyHK_CKI1_RcsC-like"/>
    <property type="match status" value="1"/>
</dbReference>
<organism evidence="10 11">
    <name type="scientific">Oidiodendron maius (strain Zn)</name>
    <dbReference type="NCBI Taxonomy" id="913774"/>
    <lineage>
        <taxon>Eukaryota</taxon>
        <taxon>Fungi</taxon>
        <taxon>Dikarya</taxon>
        <taxon>Ascomycota</taxon>
        <taxon>Pezizomycotina</taxon>
        <taxon>Leotiomycetes</taxon>
        <taxon>Leotiomycetes incertae sedis</taxon>
        <taxon>Myxotrichaceae</taxon>
        <taxon>Oidiodendron</taxon>
    </lineage>
</organism>
<dbReference type="Pfam" id="PF00512">
    <property type="entry name" value="HisKA"/>
    <property type="match status" value="1"/>
</dbReference>
<dbReference type="SMART" id="SM00065">
    <property type="entry name" value="GAF"/>
    <property type="match status" value="1"/>
</dbReference>
<dbReference type="InterPro" id="IPR003661">
    <property type="entry name" value="HisK_dim/P_dom"/>
</dbReference>
<dbReference type="EMBL" id="KN832872">
    <property type="protein sequence ID" value="KIN05319.1"/>
    <property type="molecule type" value="Genomic_DNA"/>
</dbReference>
<dbReference type="InterPro" id="IPR029016">
    <property type="entry name" value="GAF-like_dom_sf"/>
</dbReference>
<dbReference type="SMART" id="SM00448">
    <property type="entry name" value="REC"/>
    <property type="match status" value="1"/>
</dbReference>
<dbReference type="EC" id="2.7.13.3" evidence="2"/>
<evidence type="ECO:0000259" key="9">
    <source>
        <dbReference type="PROSITE" id="PS50110"/>
    </source>
</evidence>
<dbReference type="Proteomes" id="UP000054321">
    <property type="component" value="Unassembled WGS sequence"/>
</dbReference>
<dbReference type="SUPFAM" id="SSF52172">
    <property type="entry name" value="CheY-like"/>
    <property type="match status" value="1"/>
</dbReference>
<dbReference type="Pfam" id="PF00072">
    <property type="entry name" value="Response_reg"/>
    <property type="match status" value="1"/>
</dbReference>
<dbReference type="InterPro" id="IPR003594">
    <property type="entry name" value="HATPase_dom"/>
</dbReference>
<keyword evidence="5" id="KW-0418">Kinase</keyword>
<dbReference type="GO" id="GO:0009927">
    <property type="term" value="F:histidine phosphotransfer kinase activity"/>
    <property type="evidence" value="ECO:0007669"/>
    <property type="project" value="TreeGrafter"/>
</dbReference>
<dbReference type="HOGENOM" id="CLU_002763_0_0_1"/>
<dbReference type="GO" id="GO:0000155">
    <property type="term" value="F:phosphorelay sensor kinase activity"/>
    <property type="evidence" value="ECO:0007669"/>
    <property type="project" value="InterPro"/>
</dbReference>
<dbReference type="InParanoid" id="A0A0C3D241"/>
<dbReference type="SMART" id="SM00388">
    <property type="entry name" value="HisKA"/>
    <property type="match status" value="1"/>
</dbReference>
<comment type="catalytic activity">
    <reaction evidence="1">
        <text>ATP + protein L-histidine = ADP + protein N-phospho-L-histidine.</text>
        <dbReference type="EC" id="2.7.13.3"/>
    </reaction>
</comment>
<dbReference type="GO" id="GO:0005886">
    <property type="term" value="C:plasma membrane"/>
    <property type="evidence" value="ECO:0007669"/>
    <property type="project" value="TreeGrafter"/>
</dbReference>
<dbReference type="Gene3D" id="3.30.565.10">
    <property type="entry name" value="Histidine kinase-like ATPase, C-terminal domain"/>
    <property type="match status" value="1"/>
</dbReference>
<dbReference type="SUPFAM" id="SSF47384">
    <property type="entry name" value="Homodimeric domain of signal transducing histidine kinase"/>
    <property type="match status" value="1"/>
</dbReference>
<dbReference type="InterPro" id="IPR001789">
    <property type="entry name" value="Sig_transdc_resp-reg_receiver"/>
</dbReference>
<dbReference type="SUPFAM" id="SSF55781">
    <property type="entry name" value="GAF domain-like"/>
    <property type="match status" value="1"/>
</dbReference>
<protein>
    <recommendedName>
        <fullName evidence="2">histidine kinase</fullName>
        <ecNumber evidence="2">2.7.13.3</ecNumber>
    </recommendedName>
</protein>
<proteinExistence type="predicted"/>
<reference evidence="11" key="2">
    <citation type="submission" date="2015-01" db="EMBL/GenBank/DDBJ databases">
        <title>Evolutionary Origins and Diversification of the Mycorrhizal Mutualists.</title>
        <authorList>
            <consortium name="DOE Joint Genome Institute"/>
            <consortium name="Mycorrhizal Genomics Consortium"/>
            <person name="Kohler A."/>
            <person name="Kuo A."/>
            <person name="Nagy L.G."/>
            <person name="Floudas D."/>
            <person name="Copeland A."/>
            <person name="Barry K.W."/>
            <person name="Cichocki N."/>
            <person name="Veneault-Fourrey C."/>
            <person name="LaButti K."/>
            <person name="Lindquist E.A."/>
            <person name="Lipzen A."/>
            <person name="Lundell T."/>
            <person name="Morin E."/>
            <person name="Murat C."/>
            <person name="Riley R."/>
            <person name="Ohm R."/>
            <person name="Sun H."/>
            <person name="Tunlid A."/>
            <person name="Henrissat B."/>
            <person name="Grigoriev I.V."/>
            <person name="Hibbett D.S."/>
            <person name="Martin F."/>
        </authorList>
    </citation>
    <scope>NUCLEOTIDE SEQUENCE [LARGE SCALE GENOMIC DNA]</scope>
    <source>
        <strain evidence="11">Zn</strain>
    </source>
</reference>
<feature type="compositionally biased region" description="Polar residues" evidence="7">
    <location>
        <begin position="351"/>
        <end position="363"/>
    </location>
</feature>
<keyword evidence="3 6" id="KW-0597">Phosphoprotein</keyword>
<evidence type="ECO:0000313" key="10">
    <source>
        <dbReference type="EMBL" id="KIN05319.1"/>
    </source>
</evidence>
<keyword evidence="4" id="KW-0808">Transferase</keyword>
<feature type="region of interest" description="Disordered" evidence="7">
    <location>
        <begin position="405"/>
        <end position="468"/>
    </location>
</feature>
<dbReference type="InterPro" id="IPR036097">
    <property type="entry name" value="HisK_dim/P_sf"/>
</dbReference>
<evidence type="ECO:0000256" key="2">
    <source>
        <dbReference type="ARBA" id="ARBA00012438"/>
    </source>
</evidence>